<feature type="compositionally biased region" description="Basic and acidic residues" evidence="1">
    <location>
        <begin position="138"/>
        <end position="158"/>
    </location>
</feature>
<protein>
    <submittedName>
        <fullName evidence="2">Uncharacterized protein</fullName>
    </submittedName>
</protein>
<comment type="caution">
    <text evidence="2">The sequence shown here is derived from an EMBL/GenBank/DDBJ whole genome shotgun (WGS) entry which is preliminary data.</text>
</comment>
<evidence type="ECO:0000256" key="1">
    <source>
        <dbReference type="SAM" id="MobiDB-lite"/>
    </source>
</evidence>
<feature type="compositionally biased region" description="Gly residues" evidence="1">
    <location>
        <begin position="161"/>
        <end position="176"/>
    </location>
</feature>
<sequence length="176" mass="19710">MTFTFVPLVGLFVPPLGDYKHFAYMSIDDGVFVPPSDVTWVFVPLSDNVASTHVILTTAEDLNTDTESHVTTCVVFPQTWRKAARTLRTEHQRSPRTSPQHDLWGAYRQGYPPRRRPCGHERQGRARASRPMANRQRCPHERADWRRGPPVRGPDRRPLLTGGGGRQSGGLTGGPS</sequence>
<name>A0A843THR9_COLES</name>
<proteinExistence type="predicted"/>
<accession>A0A843THR9</accession>
<evidence type="ECO:0000313" key="2">
    <source>
        <dbReference type="EMBL" id="MQL69033.1"/>
    </source>
</evidence>
<dbReference type="Proteomes" id="UP000652761">
    <property type="component" value="Unassembled WGS sequence"/>
</dbReference>
<reference evidence="2" key="1">
    <citation type="submission" date="2017-07" db="EMBL/GenBank/DDBJ databases">
        <title>Taro Niue Genome Assembly and Annotation.</title>
        <authorList>
            <person name="Atibalentja N."/>
            <person name="Keating K."/>
            <person name="Fields C.J."/>
        </authorList>
    </citation>
    <scope>NUCLEOTIDE SEQUENCE</scope>
    <source>
        <strain evidence="2">Niue_2</strain>
        <tissue evidence="2">Leaf</tissue>
    </source>
</reference>
<gene>
    <name evidence="2" type="ORF">Taro_001311</name>
</gene>
<evidence type="ECO:0000313" key="3">
    <source>
        <dbReference type="Proteomes" id="UP000652761"/>
    </source>
</evidence>
<keyword evidence="3" id="KW-1185">Reference proteome</keyword>
<dbReference type="EMBL" id="NMUH01000027">
    <property type="protein sequence ID" value="MQL69033.1"/>
    <property type="molecule type" value="Genomic_DNA"/>
</dbReference>
<feature type="region of interest" description="Disordered" evidence="1">
    <location>
        <begin position="86"/>
        <end position="176"/>
    </location>
</feature>
<organism evidence="2 3">
    <name type="scientific">Colocasia esculenta</name>
    <name type="common">Wild taro</name>
    <name type="synonym">Arum esculentum</name>
    <dbReference type="NCBI Taxonomy" id="4460"/>
    <lineage>
        <taxon>Eukaryota</taxon>
        <taxon>Viridiplantae</taxon>
        <taxon>Streptophyta</taxon>
        <taxon>Embryophyta</taxon>
        <taxon>Tracheophyta</taxon>
        <taxon>Spermatophyta</taxon>
        <taxon>Magnoliopsida</taxon>
        <taxon>Liliopsida</taxon>
        <taxon>Araceae</taxon>
        <taxon>Aroideae</taxon>
        <taxon>Colocasieae</taxon>
        <taxon>Colocasia</taxon>
    </lineage>
</organism>
<dbReference type="AlphaFoldDB" id="A0A843THR9"/>